<evidence type="ECO:0000313" key="3">
    <source>
        <dbReference type="Proteomes" id="UP000597762"/>
    </source>
</evidence>
<keyword evidence="1" id="KW-1133">Transmembrane helix</keyword>
<organism evidence="2 3">
    <name type="scientific">Acanthosepion pharaonis</name>
    <name type="common">Pharaoh cuttlefish</name>
    <name type="synonym">Sepia pharaonis</name>
    <dbReference type="NCBI Taxonomy" id="158019"/>
    <lineage>
        <taxon>Eukaryota</taxon>
        <taxon>Metazoa</taxon>
        <taxon>Spiralia</taxon>
        <taxon>Lophotrochozoa</taxon>
        <taxon>Mollusca</taxon>
        <taxon>Cephalopoda</taxon>
        <taxon>Coleoidea</taxon>
        <taxon>Decapodiformes</taxon>
        <taxon>Sepiida</taxon>
        <taxon>Sepiina</taxon>
        <taxon>Sepiidae</taxon>
        <taxon>Acanthosepion</taxon>
    </lineage>
</organism>
<proteinExistence type="predicted"/>
<protein>
    <submittedName>
        <fullName evidence="2">Uncharacterized protein</fullName>
    </submittedName>
</protein>
<feature type="transmembrane region" description="Helical" evidence="1">
    <location>
        <begin position="51"/>
        <end position="74"/>
    </location>
</feature>
<keyword evidence="3" id="KW-1185">Reference proteome</keyword>
<keyword evidence="1" id="KW-0812">Transmembrane</keyword>
<evidence type="ECO:0000313" key="2">
    <source>
        <dbReference type="EMBL" id="CAE1226343.1"/>
    </source>
</evidence>
<evidence type="ECO:0000256" key="1">
    <source>
        <dbReference type="SAM" id="Phobius"/>
    </source>
</evidence>
<dbReference type="Proteomes" id="UP000597762">
    <property type="component" value="Unassembled WGS sequence"/>
</dbReference>
<keyword evidence="1" id="KW-0472">Membrane</keyword>
<dbReference type="EMBL" id="CAHIKZ030000558">
    <property type="protein sequence ID" value="CAE1226343.1"/>
    <property type="molecule type" value="Genomic_DNA"/>
</dbReference>
<name>A0A812BFR9_ACAPH</name>
<dbReference type="AlphaFoldDB" id="A0A812BFR9"/>
<accession>A0A812BFR9</accession>
<reference evidence="2" key="1">
    <citation type="submission" date="2021-01" db="EMBL/GenBank/DDBJ databases">
        <authorList>
            <person name="Li R."/>
            <person name="Bekaert M."/>
        </authorList>
    </citation>
    <scope>NUCLEOTIDE SEQUENCE</scope>
    <source>
        <strain evidence="2">Farmed</strain>
    </source>
</reference>
<comment type="caution">
    <text evidence="2">The sequence shown here is derived from an EMBL/GenBank/DDBJ whole genome shotgun (WGS) entry which is preliminary data.</text>
</comment>
<sequence>MSFREMMLSTKYCSFILVSFLLNCAQRLNIVSFHGTSFVFKFNFLITPSFSSSPASSLFFLVALCFFLFLLKLITSPFPSPKISFIRFHTTTSLIRSHFATNSHFVSFHNDRSQFGEPLQEIRSYLYFVVLLFISRSHCLQDRSHSFISCQGNLDGNEF</sequence>
<gene>
    <name evidence="2" type="ORF">SPHA_16002</name>
</gene>